<protein>
    <submittedName>
        <fullName evidence="2">Transposase</fullName>
    </submittedName>
</protein>
<gene>
    <name evidence="2" type="ORF">PHMEG_0004856</name>
</gene>
<comment type="caution">
    <text evidence="2">The sequence shown here is derived from an EMBL/GenBank/DDBJ whole genome shotgun (WGS) entry which is preliminary data.</text>
</comment>
<dbReference type="AlphaFoldDB" id="A0A225WSS0"/>
<proteinExistence type="predicted"/>
<dbReference type="PANTHER" id="PTHR23022">
    <property type="entry name" value="TRANSPOSABLE ELEMENT-RELATED"/>
    <property type="match status" value="1"/>
</dbReference>
<accession>A0A225WSS0</accession>
<dbReference type="STRING" id="4795.A0A225WSS0"/>
<evidence type="ECO:0000313" key="2">
    <source>
        <dbReference type="EMBL" id="OWZ20703.1"/>
    </source>
</evidence>
<keyword evidence="3" id="KW-1185">Reference proteome</keyword>
<reference evidence="3" key="1">
    <citation type="submission" date="2017-03" db="EMBL/GenBank/DDBJ databases">
        <title>Phytopthora megakarya and P. palmivora, two closely related causual agents of cacao black pod achieved similar genome size and gene model numbers by different mechanisms.</title>
        <authorList>
            <person name="Ali S."/>
            <person name="Shao J."/>
            <person name="Larry D.J."/>
            <person name="Kronmiller B."/>
            <person name="Shen D."/>
            <person name="Strem M.D."/>
            <person name="Melnick R.L."/>
            <person name="Guiltinan M.J."/>
            <person name="Tyler B.M."/>
            <person name="Meinhardt L.W."/>
            <person name="Bailey B.A."/>
        </authorList>
    </citation>
    <scope>NUCLEOTIDE SEQUENCE [LARGE SCALE GENOMIC DNA]</scope>
    <source>
        <strain evidence="3">zdho120</strain>
    </source>
</reference>
<dbReference type="Proteomes" id="UP000198211">
    <property type="component" value="Unassembled WGS sequence"/>
</dbReference>
<feature type="domain" description="Tc1-like transposase DDE" evidence="1">
    <location>
        <begin position="40"/>
        <end position="99"/>
    </location>
</feature>
<dbReference type="EMBL" id="NBNE01000298">
    <property type="protein sequence ID" value="OWZ20703.1"/>
    <property type="molecule type" value="Genomic_DNA"/>
</dbReference>
<dbReference type="InterPro" id="IPR038717">
    <property type="entry name" value="Tc1-like_DDE_dom"/>
</dbReference>
<evidence type="ECO:0000259" key="1">
    <source>
        <dbReference type="Pfam" id="PF13358"/>
    </source>
</evidence>
<dbReference type="OrthoDB" id="164332at2759"/>
<evidence type="ECO:0000313" key="3">
    <source>
        <dbReference type="Proteomes" id="UP000198211"/>
    </source>
</evidence>
<sequence>MFRTPTRRQISCISTYIYTVSEPLLPFAHANYGVDFVYMQDNASIHASNETMGFFKEQGVTVLDWRARSPDLNPIENVWAILARKVYSNGKRYSSVAELTEAVQKAWKSVTVEELHKLLESMPARCFEVARRDGNKTHY</sequence>
<dbReference type="PANTHER" id="PTHR23022:SF129">
    <property type="entry name" value="TRANSPOSABLE ELEMENT TC3 TRANSPOSASE"/>
    <property type="match status" value="1"/>
</dbReference>
<name>A0A225WSS0_9STRA</name>
<dbReference type="GO" id="GO:0003676">
    <property type="term" value="F:nucleic acid binding"/>
    <property type="evidence" value="ECO:0007669"/>
    <property type="project" value="InterPro"/>
</dbReference>
<organism evidence="2 3">
    <name type="scientific">Phytophthora megakarya</name>
    <dbReference type="NCBI Taxonomy" id="4795"/>
    <lineage>
        <taxon>Eukaryota</taxon>
        <taxon>Sar</taxon>
        <taxon>Stramenopiles</taxon>
        <taxon>Oomycota</taxon>
        <taxon>Peronosporomycetes</taxon>
        <taxon>Peronosporales</taxon>
        <taxon>Peronosporaceae</taxon>
        <taxon>Phytophthora</taxon>
    </lineage>
</organism>
<dbReference type="Gene3D" id="3.30.420.10">
    <property type="entry name" value="Ribonuclease H-like superfamily/Ribonuclease H"/>
    <property type="match status" value="1"/>
</dbReference>
<dbReference type="InterPro" id="IPR036397">
    <property type="entry name" value="RNaseH_sf"/>
</dbReference>
<dbReference type="Pfam" id="PF13358">
    <property type="entry name" value="DDE_3"/>
    <property type="match status" value="1"/>
</dbReference>
<dbReference type="InterPro" id="IPR052338">
    <property type="entry name" value="Transposase_5"/>
</dbReference>